<dbReference type="SFLD" id="SFLDS00019">
    <property type="entry name" value="Glutathione_Transferase_(cytos"/>
    <property type="match status" value="2"/>
</dbReference>
<feature type="compositionally biased region" description="Low complexity" evidence="12">
    <location>
        <begin position="30"/>
        <end position="43"/>
    </location>
</feature>
<dbReference type="GO" id="GO:0004364">
    <property type="term" value="F:glutathione transferase activity"/>
    <property type="evidence" value="ECO:0007669"/>
    <property type="project" value="UniProtKB-EC"/>
</dbReference>
<evidence type="ECO:0000256" key="6">
    <source>
        <dbReference type="ARBA" id="ARBA00022574"/>
    </source>
</evidence>
<feature type="region of interest" description="Disordered" evidence="12">
    <location>
        <begin position="1"/>
        <end position="47"/>
    </location>
</feature>
<evidence type="ECO:0000259" key="13">
    <source>
        <dbReference type="PROSITE" id="PS50404"/>
    </source>
</evidence>
<dbReference type="InterPro" id="IPR036322">
    <property type="entry name" value="WD40_repeat_dom_sf"/>
</dbReference>
<evidence type="ECO:0000256" key="10">
    <source>
        <dbReference type="ARBA" id="ARBA00025740"/>
    </source>
</evidence>
<accession>A0A6A6MMQ0</accession>
<evidence type="ECO:0000256" key="2">
    <source>
        <dbReference type="ARBA" id="ARBA00004623"/>
    </source>
</evidence>
<comment type="catalytic activity">
    <reaction evidence="11">
        <text>RX + glutathione = an S-substituted glutathione + a halide anion + H(+)</text>
        <dbReference type="Rhea" id="RHEA:16437"/>
        <dbReference type="ChEBI" id="CHEBI:15378"/>
        <dbReference type="ChEBI" id="CHEBI:16042"/>
        <dbReference type="ChEBI" id="CHEBI:17792"/>
        <dbReference type="ChEBI" id="CHEBI:57925"/>
        <dbReference type="ChEBI" id="CHEBI:90779"/>
        <dbReference type="EC" id="2.5.1.18"/>
    </reaction>
</comment>
<comment type="subcellular location">
    <subcellularLocation>
        <location evidence="1">Cytoplasm</location>
        <location evidence="1">Cytosol</location>
    </subcellularLocation>
    <subcellularLocation>
        <location evidence="2">Preautophagosomal structure membrane</location>
        <topology evidence="2">Peripheral membrane protein</topology>
    </subcellularLocation>
</comment>
<dbReference type="EC" id="2.5.1.18" evidence="4"/>
<dbReference type="Pfam" id="PF21032">
    <property type="entry name" value="PROPPIN"/>
    <property type="match status" value="1"/>
</dbReference>
<dbReference type="Pfam" id="PF02798">
    <property type="entry name" value="GST_N"/>
    <property type="match status" value="2"/>
</dbReference>
<dbReference type="PROSITE" id="PS50405">
    <property type="entry name" value="GST_CTER"/>
    <property type="match status" value="2"/>
</dbReference>
<dbReference type="SMART" id="SM00320">
    <property type="entry name" value="WD40"/>
    <property type="match status" value="3"/>
</dbReference>
<dbReference type="InterPro" id="IPR036249">
    <property type="entry name" value="Thioredoxin-like_sf"/>
</dbReference>
<feature type="domain" description="GST C-terminal" evidence="14">
    <location>
        <begin position="404"/>
        <end position="535"/>
    </location>
</feature>
<dbReference type="EMBL" id="JAAGAX010000005">
    <property type="protein sequence ID" value="KAF2314980.1"/>
    <property type="molecule type" value="Genomic_DNA"/>
</dbReference>
<evidence type="ECO:0000313" key="16">
    <source>
        <dbReference type="Proteomes" id="UP000467840"/>
    </source>
</evidence>
<dbReference type="Gene3D" id="2.130.10.10">
    <property type="entry name" value="YVTN repeat-like/Quinoprotein amine dehydrogenase"/>
    <property type="match status" value="1"/>
</dbReference>
<dbReference type="FunFam" id="2.130.10.10:FF:001083">
    <property type="entry name" value="Autophagy-related protein 18a isoform A"/>
    <property type="match status" value="1"/>
</dbReference>
<evidence type="ECO:0000256" key="9">
    <source>
        <dbReference type="ARBA" id="ARBA00022737"/>
    </source>
</evidence>
<evidence type="ECO:0000256" key="12">
    <source>
        <dbReference type="SAM" id="MobiDB-lite"/>
    </source>
</evidence>
<sequence length="744" mass="82723">MATLSAYSPPWPNANPNGTLLSPQDTAEGLDSQSQSQSYDSLSPIMPQDHLTDQLSPDFGCFAAGTDHGFRIYNCDPFREIFRRDFDRGGGGIGVAEMLFRCNILALVGGGSDPQYSPNKVMIWDDHQSRCIGELSFRSEVRSVKLRRDRIVVVLEQKIFVYNFADLKLLHQIETFANPKGLCAVSHGAASLVLVCPGLQKGQVRVEHYASKRTKFIMAHDSRIACFALSQDGQLLATASTKGTLVRIFNTADGTLLQEVRRGADRAEIYSLAFSSSAQWLAVSSDKGTVHVFSLKINPGSPRSDKSRNTPDLNSAVISPTSSFSFFKGVLPKYFSSEWSVAQFRLVEGCQYVVAFGHQKNTLPFGQVPVLEDGDLTLFESRAISAYIAEKFKETGYDLLRHQNLQEAALVKVWMEVESQQFHPAIAPIVYQFYVVPLKGVSPDQAIIDDNLEKLGKVLDIYEARLSSTKYLAGDFYSLADLHHLPYTCYLMKTTAASVINERPHVKAWWEDISSRPVSKKAAEAQASGHIMAAIKVHGSPLSTATQRVLVFLHEKELEFVFVNINMGVGEHKEEPFISLNPFGQVPALEHGDLKLFESRAITQYIAHENHEKGTQLLCQGKQMAIVSVWMEVEAQQFEPAASKLNWEIFFKPLFGLTTDAAAVEENEAKLAKILDVYESRLAQSKYLAGDSFTLADMHHLPTLHLLFVTQSKKLIESRPHVSAWAADITARPAWAKVLAMQKN</sequence>
<feature type="domain" description="GST N-terminal" evidence="13">
    <location>
        <begin position="286"/>
        <end position="396"/>
    </location>
</feature>
<comment type="similarity">
    <text evidence="10">Belongs to the WD repeat PROPPIN family.</text>
</comment>
<dbReference type="InterPro" id="IPR036282">
    <property type="entry name" value="Glutathione-S-Trfase_C_sf"/>
</dbReference>
<dbReference type="PANTHER" id="PTHR43900">
    <property type="entry name" value="GLUTATHIONE S-TRANSFERASE RHO"/>
    <property type="match status" value="1"/>
</dbReference>
<keyword evidence="6" id="KW-0853">WD repeat</keyword>
<keyword evidence="16" id="KW-1185">Reference proteome</keyword>
<keyword evidence="7" id="KW-0216">Detoxification</keyword>
<dbReference type="GO" id="GO:0006749">
    <property type="term" value="P:glutathione metabolic process"/>
    <property type="evidence" value="ECO:0007669"/>
    <property type="project" value="TreeGrafter"/>
</dbReference>
<dbReference type="Gene3D" id="3.40.30.10">
    <property type="entry name" value="Glutaredoxin"/>
    <property type="match status" value="2"/>
</dbReference>
<gene>
    <name evidence="15" type="ORF">GH714_037422</name>
</gene>
<dbReference type="SUPFAM" id="SSF50978">
    <property type="entry name" value="WD40 repeat-like"/>
    <property type="match status" value="1"/>
</dbReference>
<dbReference type="SUPFAM" id="SSF47616">
    <property type="entry name" value="GST C-terminal domain-like"/>
    <property type="match status" value="2"/>
</dbReference>
<dbReference type="CDD" id="cd03187">
    <property type="entry name" value="GST_C_Phi"/>
    <property type="match status" value="2"/>
</dbReference>
<proteinExistence type="inferred from homology"/>
<dbReference type="PANTHER" id="PTHR43900:SF47">
    <property type="entry name" value="GLUTATHIONE S-TRANSFERASE F6-RELATED"/>
    <property type="match status" value="1"/>
</dbReference>
<dbReference type="Proteomes" id="UP000467840">
    <property type="component" value="Chromosome 15"/>
</dbReference>
<evidence type="ECO:0000256" key="5">
    <source>
        <dbReference type="ARBA" id="ARBA00022490"/>
    </source>
</evidence>
<dbReference type="InterPro" id="IPR040079">
    <property type="entry name" value="Glutathione_S-Trfase"/>
</dbReference>
<dbReference type="Gene3D" id="1.20.1050.10">
    <property type="match status" value="2"/>
</dbReference>
<feature type="compositionally biased region" description="Polar residues" evidence="12">
    <location>
        <begin position="14"/>
        <end position="25"/>
    </location>
</feature>
<dbReference type="FunFam" id="1.20.1050.10:FF:000004">
    <property type="entry name" value="Glutathione S-transferase F2"/>
    <property type="match status" value="2"/>
</dbReference>
<dbReference type="GO" id="GO:0043295">
    <property type="term" value="F:glutathione binding"/>
    <property type="evidence" value="ECO:0007669"/>
    <property type="project" value="TreeGrafter"/>
</dbReference>
<dbReference type="GO" id="GO:0009407">
    <property type="term" value="P:toxin catabolic process"/>
    <property type="evidence" value="ECO:0007669"/>
    <property type="project" value="UniProtKB-ARBA"/>
</dbReference>
<keyword evidence="8" id="KW-0808">Transferase</keyword>
<dbReference type="GO" id="GO:0034045">
    <property type="term" value="C:phagophore assembly site membrane"/>
    <property type="evidence" value="ECO:0007669"/>
    <property type="project" value="UniProtKB-SubCell"/>
</dbReference>
<dbReference type="InterPro" id="IPR001680">
    <property type="entry name" value="WD40_rpt"/>
</dbReference>
<dbReference type="InterPro" id="IPR004045">
    <property type="entry name" value="Glutathione_S-Trfase_N"/>
</dbReference>
<dbReference type="GO" id="GO:0005829">
    <property type="term" value="C:cytosol"/>
    <property type="evidence" value="ECO:0007669"/>
    <property type="project" value="UniProtKB-SubCell"/>
</dbReference>
<evidence type="ECO:0000313" key="15">
    <source>
        <dbReference type="EMBL" id="KAF2314980.1"/>
    </source>
</evidence>
<evidence type="ECO:0000256" key="4">
    <source>
        <dbReference type="ARBA" id="ARBA00012452"/>
    </source>
</evidence>
<dbReference type="PROSITE" id="PS50404">
    <property type="entry name" value="GST_NTER"/>
    <property type="match status" value="2"/>
</dbReference>
<dbReference type="Pfam" id="PF00043">
    <property type="entry name" value="GST_C"/>
    <property type="match status" value="2"/>
</dbReference>
<dbReference type="AlphaFoldDB" id="A0A6A6MMQ0"/>
<evidence type="ECO:0000256" key="3">
    <source>
        <dbReference type="ARBA" id="ARBA00010128"/>
    </source>
</evidence>
<dbReference type="InterPro" id="IPR034347">
    <property type="entry name" value="GST_Phi_C"/>
</dbReference>
<protein>
    <recommendedName>
        <fullName evidence="4">glutathione transferase</fullName>
        <ecNumber evidence="4">2.5.1.18</ecNumber>
    </recommendedName>
</protein>
<dbReference type="InterPro" id="IPR004046">
    <property type="entry name" value="GST_C"/>
</dbReference>
<feature type="domain" description="GST C-terminal" evidence="14">
    <location>
        <begin position="620"/>
        <end position="744"/>
    </location>
</feature>
<name>A0A6A6MMQ0_HEVBR</name>
<dbReference type="InterPro" id="IPR010987">
    <property type="entry name" value="Glutathione-S-Trfase_C-like"/>
</dbReference>
<dbReference type="SFLD" id="SFLDG00358">
    <property type="entry name" value="Main_(cytGST)"/>
    <property type="match status" value="2"/>
</dbReference>
<evidence type="ECO:0000256" key="7">
    <source>
        <dbReference type="ARBA" id="ARBA00022575"/>
    </source>
</evidence>
<dbReference type="CDD" id="cd03053">
    <property type="entry name" value="GST_N_Phi"/>
    <property type="match status" value="1"/>
</dbReference>
<dbReference type="InterPro" id="IPR048720">
    <property type="entry name" value="PROPPIN"/>
</dbReference>
<reference evidence="15 16" key="1">
    <citation type="journal article" date="2020" name="Mol. Plant">
        <title>The Chromosome-Based Rubber Tree Genome Provides New Insights into Spurge Genome Evolution and Rubber Biosynthesis.</title>
        <authorList>
            <person name="Liu J."/>
            <person name="Shi C."/>
            <person name="Shi C.C."/>
            <person name="Li W."/>
            <person name="Zhang Q.J."/>
            <person name="Zhang Y."/>
            <person name="Li K."/>
            <person name="Lu H.F."/>
            <person name="Shi C."/>
            <person name="Zhu S.T."/>
            <person name="Xiao Z.Y."/>
            <person name="Nan H."/>
            <person name="Yue Y."/>
            <person name="Zhu X.G."/>
            <person name="Wu Y."/>
            <person name="Hong X.N."/>
            <person name="Fan G.Y."/>
            <person name="Tong Y."/>
            <person name="Zhang D."/>
            <person name="Mao C.L."/>
            <person name="Liu Y.L."/>
            <person name="Hao S.J."/>
            <person name="Liu W.Q."/>
            <person name="Lv M.Q."/>
            <person name="Zhang H.B."/>
            <person name="Liu Y."/>
            <person name="Hu-Tang G.R."/>
            <person name="Wang J.P."/>
            <person name="Wang J.H."/>
            <person name="Sun Y.H."/>
            <person name="Ni S.B."/>
            <person name="Chen W.B."/>
            <person name="Zhang X.C."/>
            <person name="Jiao Y.N."/>
            <person name="Eichler E.E."/>
            <person name="Li G.H."/>
            <person name="Liu X."/>
            <person name="Gao L.Z."/>
        </authorList>
    </citation>
    <scope>NUCLEOTIDE SEQUENCE [LARGE SCALE GENOMIC DNA]</scope>
    <source>
        <strain evidence="16">cv. GT1</strain>
        <tissue evidence="15">Leaf</tissue>
    </source>
</reference>
<dbReference type="SFLD" id="SFLDG01154">
    <property type="entry name" value="Main.5:_Phi-like"/>
    <property type="match status" value="1"/>
</dbReference>
<comment type="similarity">
    <text evidence="3">Belongs to the GST superfamily. Phi family.</text>
</comment>
<keyword evidence="5" id="KW-0963">Cytoplasm</keyword>
<evidence type="ECO:0000256" key="11">
    <source>
        <dbReference type="ARBA" id="ARBA00047960"/>
    </source>
</evidence>
<evidence type="ECO:0000259" key="14">
    <source>
        <dbReference type="PROSITE" id="PS50405"/>
    </source>
</evidence>
<evidence type="ECO:0000256" key="1">
    <source>
        <dbReference type="ARBA" id="ARBA00004514"/>
    </source>
</evidence>
<dbReference type="InterPro" id="IPR015943">
    <property type="entry name" value="WD40/YVTN_repeat-like_dom_sf"/>
</dbReference>
<dbReference type="SUPFAM" id="SSF52833">
    <property type="entry name" value="Thioredoxin-like"/>
    <property type="match status" value="2"/>
</dbReference>
<dbReference type="FunFam" id="3.40.30.10:FF:000016">
    <property type="entry name" value="Glutathione S-transferase F2"/>
    <property type="match status" value="1"/>
</dbReference>
<keyword evidence="9" id="KW-0677">Repeat</keyword>
<evidence type="ECO:0000256" key="8">
    <source>
        <dbReference type="ARBA" id="ARBA00022679"/>
    </source>
</evidence>
<comment type="caution">
    <text evidence="15">The sequence shown here is derived from an EMBL/GenBank/DDBJ whole genome shotgun (WGS) entry which is preliminary data.</text>
</comment>
<organism evidence="15 16">
    <name type="scientific">Hevea brasiliensis</name>
    <name type="common">Para rubber tree</name>
    <name type="synonym">Siphonia brasiliensis</name>
    <dbReference type="NCBI Taxonomy" id="3981"/>
    <lineage>
        <taxon>Eukaryota</taxon>
        <taxon>Viridiplantae</taxon>
        <taxon>Streptophyta</taxon>
        <taxon>Embryophyta</taxon>
        <taxon>Tracheophyta</taxon>
        <taxon>Spermatophyta</taxon>
        <taxon>Magnoliopsida</taxon>
        <taxon>eudicotyledons</taxon>
        <taxon>Gunneridae</taxon>
        <taxon>Pentapetalae</taxon>
        <taxon>rosids</taxon>
        <taxon>fabids</taxon>
        <taxon>Malpighiales</taxon>
        <taxon>Euphorbiaceae</taxon>
        <taxon>Crotonoideae</taxon>
        <taxon>Micrandreae</taxon>
        <taxon>Hevea</taxon>
    </lineage>
</organism>
<feature type="domain" description="GST N-terminal" evidence="13">
    <location>
        <begin position="533"/>
        <end position="614"/>
    </location>
</feature>